<dbReference type="EMBL" id="BDIP01010230">
    <property type="protein sequence ID" value="GIQ92672.1"/>
    <property type="molecule type" value="Genomic_DNA"/>
</dbReference>
<keyword evidence="3" id="KW-1185">Reference proteome</keyword>
<protein>
    <submittedName>
        <fullName evidence="2">Uncharacterized protein</fullName>
    </submittedName>
</protein>
<feature type="chain" id="PRO_5039914251" evidence="1">
    <location>
        <begin position="22"/>
        <end position="70"/>
    </location>
</feature>
<name>A0A9K3DCM4_9EUKA</name>
<organism evidence="2 3">
    <name type="scientific">Kipferlia bialata</name>
    <dbReference type="NCBI Taxonomy" id="797122"/>
    <lineage>
        <taxon>Eukaryota</taxon>
        <taxon>Metamonada</taxon>
        <taxon>Carpediemonas-like organisms</taxon>
        <taxon>Kipferlia</taxon>
    </lineage>
</organism>
<dbReference type="Proteomes" id="UP000265618">
    <property type="component" value="Unassembled WGS sequence"/>
</dbReference>
<feature type="non-terminal residue" evidence="2">
    <location>
        <position position="1"/>
    </location>
</feature>
<evidence type="ECO:0000313" key="3">
    <source>
        <dbReference type="Proteomes" id="UP000265618"/>
    </source>
</evidence>
<evidence type="ECO:0000256" key="1">
    <source>
        <dbReference type="SAM" id="SignalP"/>
    </source>
</evidence>
<proteinExistence type="predicted"/>
<gene>
    <name evidence="2" type="ORF">KIPB_016570</name>
</gene>
<sequence>GSWAQLGALVAKGITVGLCTSLGNPVVTTARYIQELSRQLGMSPMIVSPSSYSDAHVMACAISNMLLEGR</sequence>
<feature type="signal peptide" evidence="1">
    <location>
        <begin position="1"/>
        <end position="21"/>
    </location>
</feature>
<evidence type="ECO:0000313" key="2">
    <source>
        <dbReference type="EMBL" id="GIQ92672.1"/>
    </source>
</evidence>
<keyword evidence="1" id="KW-0732">Signal</keyword>
<comment type="caution">
    <text evidence="2">The sequence shown here is derived from an EMBL/GenBank/DDBJ whole genome shotgun (WGS) entry which is preliminary data.</text>
</comment>
<accession>A0A9K3DCM4</accession>
<reference evidence="2 3" key="1">
    <citation type="journal article" date="2018" name="PLoS ONE">
        <title>The draft genome of Kipferlia bialata reveals reductive genome evolution in fornicate parasites.</title>
        <authorList>
            <person name="Tanifuji G."/>
            <person name="Takabayashi S."/>
            <person name="Kume K."/>
            <person name="Takagi M."/>
            <person name="Nakayama T."/>
            <person name="Kamikawa R."/>
            <person name="Inagaki Y."/>
            <person name="Hashimoto T."/>
        </authorList>
    </citation>
    <scope>NUCLEOTIDE SEQUENCE [LARGE SCALE GENOMIC DNA]</scope>
    <source>
        <strain evidence="2">NY0173</strain>
    </source>
</reference>
<dbReference type="AlphaFoldDB" id="A0A9K3DCM4"/>